<dbReference type="Gene3D" id="1.25.10.10">
    <property type="entry name" value="Leucine-rich Repeat Variant"/>
    <property type="match status" value="1"/>
</dbReference>
<comment type="similarity">
    <text evidence="1">Belongs to the importin alpha family.</text>
</comment>
<dbReference type="AlphaFoldDB" id="A0AAV7ZUQ7"/>
<organism evidence="7 8">
    <name type="scientific">Anaeramoeba flamelloides</name>
    <dbReference type="NCBI Taxonomy" id="1746091"/>
    <lineage>
        <taxon>Eukaryota</taxon>
        <taxon>Metamonada</taxon>
        <taxon>Anaeramoebidae</taxon>
        <taxon>Anaeramoeba</taxon>
    </lineage>
</organism>
<accession>A0AAV7ZUQ7</accession>
<evidence type="ECO:0000256" key="5">
    <source>
        <dbReference type="SAM" id="MobiDB-lite"/>
    </source>
</evidence>
<keyword evidence="2 4" id="KW-0813">Transport</keyword>
<evidence type="ECO:0000256" key="1">
    <source>
        <dbReference type="ARBA" id="ARBA00010394"/>
    </source>
</evidence>
<dbReference type="InterPro" id="IPR002652">
    <property type="entry name" value="Importin-a_IBB"/>
</dbReference>
<feature type="region of interest" description="Disordered" evidence="5">
    <location>
        <begin position="1"/>
        <end position="64"/>
    </location>
</feature>
<evidence type="ECO:0000256" key="2">
    <source>
        <dbReference type="ARBA" id="ARBA00022448"/>
    </source>
</evidence>
<dbReference type="Pfam" id="PF01749">
    <property type="entry name" value="IBB"/>
    <property type="match status" value="1"/>
</dbReference>
<feature type="domain" description="IBB" evidence="6">
    <location>
        <begin position="1"/>
        <end position="56"/>
    </location>
</feature>
<dbReference type="PANTHER" id="PTHR23316">
    <property type="entry name" value="IMPORTIN ALPHA"/>
    <property type="match status" value="1"/>
</dbReference>
<proteinExistence type="inferred from homology"/>
<protein>
    <submittedName>
        <fullName evidence="7">Importin subunit alpha</fullName>
    </submittedName>
</protein>
<feature type="compositionally biased region" description="Polar residues" evidence="5">
    <location>
        <begin position="16"/>
        <end position="34"/>
    </location>
</feature>
<evidence type="ECO:0000313" key="7">
    <source>
        <dbReference type="EMBL" id="KAJ3445726.1"/>
    </source>
</evidence>
<keyword evidence="3" id="KW-0653">Protein transport</keyword>
<dbReference type="InterPro" id="IPR011989">
    <property type="entry name" value="ARM-like"/>
</dbReference>
<dbReference type="SMART" id="SM00185">
    <property type="entry name" value="ARM"/>
    <property type="match status" value="2"/>
</dbReference>
<dbReference type="GO" id="GO:0061608">
    <property type="term" value="F:nuclear import signal receptor activity"/>
    <property type="evidence" value="ECO:0007669"/>
    <property type="project" value="InterPro"/>
</dbReference>
<dbReference type="SUPFAM" id="SSF48371">
    <property type="entry name" value="ARM repeat"/>
    <property type="match status" value="1"/>
</dbReference>
<name>A0AAV7ZUQ7_9EUKA</name>
<dbReference type="Pfam" id="PF00514">
    <property type="entry name" value="Arm"/>
    <property type="match status" value="1"/>
</dbReference>
<comment type="caution">
    <text evidence="7">The sequence shown here is derived from an EMBL/GenBank/DDBJ whole genome shotgun (WGS) entry which is preliminary data.</text>
</comment>
<dbReference type="PROSITE" id="PS51214">
    <property type="entry name" value="IBB"/>
    <property type="match status" value="1"/>
</dbReference>
<evidence type="ECO:0000256" key="4">
    <source>
        <dbReference type="PROSITE-ProRule" id="PRU00561"/>
    </source>
</evidence>
<dbReference type="EMBL" id="JANTQA010000023">
    <property type="protein sequence ID" value="KAJ3445726.1"/>
    <property type="molecule type" value="Genomic_DNA"/>
</dbReference>
<dbReference type="InterPro" id="IPR016024">
    <property type="entry name" value="ARM-type_fold"/>
</dbReference>
<dbReference type="InterPro" id="IPR000225">
    <property type="entry name" value="Armadillo"/>
</dbReference>
<evidence type="ECO:0000256" key="3">
    <source>
        <dbReference type="ARBA" id="ARBA00022927"/>
    </source>
</evidence>
<reference evidence="7" key="1">
    <citation type="submission" date="2022-08" db="EMBL/GenBank/DDBJ databases">
        <title>Novel sulphate-reducing endosymbionts in the free-living metamonad Anaeramoeba.</title>
        <authorList>
            <person name="Jerlstrom-Hultqvist J."/>
            <person name="Cepicka I."/>
            <person name="Gallot-Lavallee L."/>
            <person name="Salas-Leiva D."/>
            <person name="Curtis B.A."/>
            <person name="Zahonova K."/>
            <person name="Pipaliya S."/>
            <person name="Dacks J."/>
            <person name="Roger A.J."/>
        </authorList>
    </citation>
    <scope>NUCLEOTIDE SEQUENCE</scope>
    <source>
        <strain evidence="7">Busselton2</strain>
    </source>
</reference>
<sequence>MSFEKKLTRRKKLFKNKTSQDQSRQRRSNLLHQLSNDKRQEQLKKKRAINDSQTEQKQTTNNNNQLYIPTIEELPELIKGIKSTNIDKVETSIRGIRAMISVEDNPPIDEIIETGILEIVVEFLDNWDNEYIQFEAEWIITNTCSGTHEQAQYCVDLDIIPKFVSLLSSKNEEVLEQVGLEWLYHFNDVHSK</sequence>
<gene>
    <name evidence="7" type="ORF">M0812_11613</name>
</gene>
<evidence type="ECO:0000259" key="6">
    <source>
        <dbReference type="PROSITE" id="PS51214"/>
    </source>
</evidence>
<dbReference type="GO" id="GO:0006606">
    <property type="term" value="P:protein import into nucleus"/>
    <property type="evidence" value="ECO:0007669"/>
    <property type="project" value="InterPro"/>
</dbReference>
<evidence type="ECO:0000313" key="8">
    <source>
        <dbReference type="Proteomes" id="UP001146793"/>
    </source>
</evidence>
<dbReference type="Proteomes" id="UP001146793">
    <property type="component" value="Unassembled WGS sequence"/>
</dbReference>
<feature type="compositionally biased region" description="Low complexity" evidence="5">
    <location>
        <begin position="53"/>
        <end position="64"/>
    </location>
</feature>